<keyword evidence="3" id="KW-1185">Reference proteome</keyword>
<dbReference type="InterPro" id="IPR012332">
    <property type="entry name" value="Autotransporter_pectin_lyase_C"/>
</dbReference>
<dbReference type="Gene3D" id="2.160.20.20">
    <property type="match status" value="1"/>
</dbReference>
<name>A0ABY3XBW0_9GAMM</name>
<dbReference type="EMBL" id="CP093547">
    <property type="protein sequence ID" value="UNP30104.1"/>
    <property type="molecule type" value="Genomic_DNA"/>
</dbReference>
<organism evidence="2 3">
    <name type="scientific">Lysobacter gummosus</name>
    <dbReference type="NCBI Taxonomy" id="262324"/>
    <lineage>
        <taxon>Bacteria</taxon>
        <taxon>Pseudomonadati</taxon>
        <taxon>Pseudomonadota</taxon>
        <taxon>Gammaproteobacteria</taxon>
        <taxon>Lysobacterales</taxon>
        <taxon>Lysobacteraceae</taxon>
        <taxon>Lysobacter</taxon>
    </lineage>
</organism>
<dbReference type="RefSeq" id="WP_057945206.1">
    <property type="nucleotide sequence ID" value="NZ_CP011131.1"/>
</dbReference>
<gene>
    <name evidence="2" type="ORF">MOV92_02130</name>
</gene>
<evidence type="ECO:0000256" key="1">
    <source>
        <dbReference type="SAM" id="SignalP"/>
    </source>
</evidence>
<reference evidence="2 3" key="1">
    <citation type="submission" date="2022-03" db="EMBL/GenBank/DDBJ databases">
        <title>Complete genome sequence of Lysobacter capsici VKM B-2533 and Lysobacter gummosus 10.1.1, promising sources of lytic agents.</title>
        <authorList>
            <person name="Tarlachkov S.V."/>
            <person name="Kudryakova I.V."/>
            <person name="Afoshin A.S."/>
            <person name="Leontyevskaya E.A."/>
            <person name="Leontyevskaya N.V."/>
        </authorList>
    </citation>
    <scope>NUCLEOTIDE SEQUENCE [LARGE SCALE GENOMIC DNA]</scope>
    <source>
        <strain evidence="2 3">10.1.1</strain>
    </source>
</reference>
<accession>A0ABY3XBW0</accession>
<dbReference type="Proteomes" id="UP000829194">
    <property type="component" value="Chromosome"/>
</dbReference>
<evidence type="ECO:0000313" key="3">
    <source>
        <dbReference type="Proteomes" id="UP000829194"/>
    </source>
</evidence>
<keyword evidence="1" id="KW-0732">Signal</keyword>
<protein>
    <recommendedName>
        <fullName evidence="4">Polymer-forming cytoskeletal family protein</fullName>
    </recommendedName>
</protein>
<sequence length="223" mass="22914">MTRTRLTLALSLLTALSLAAPLAFADDGISKVNGSISVGSSERRGDLETVNGSIKVGDNARVEDVQTVNGGIVVGSSTQTGGLETVNGGIRAGTNLTATADLETVNGSIFVDRGGTVRGKVSTVNGAIGLVDTDVTGDIETVNGDLTVGVDSHVSGGIHYSKPQGLNLPERRAPRVIIGPNARVDGSLVFEREVELYVHSSAKTGSIRGATAIAFSTPTPRFK</sequence>
<evidence type="ECO:0000313" key="2">
    <source>
        <dbReference type="EMBL" id="UNP30104.1"/>
    </source>
</evidence>
<feature type="chain" id="PRO_5045503649" description="Polymer-forming cytoskeletal family protein" evidence="1">
    <location>
        <begin position="26"/>
        <end position="223"/>
    </location>
</feature>
<proteinExistence type="predicted"/>
<feature type="signal peptide" evidence="1">
    <location>
        <begin position="1"/>
        <end position="25"/>
    </location>
</feature>
<evidence type="ECO:0008006" key="4">
    <source>
        <dbReference type="Google" id="ProtNLM"/>
    </source>
</evidence>